<dbReference type="InterPro" id="IPR009006">
    <property type="entry name" value="Ala_racemase/Decarboxylase_C"/>
</dbReference>
<dbReference type="InterPro" id="IPR002986">
    <property type="entry name" value="DAP_deCOOHase_LysA"/>
</dbReference>
<dbReference type="InterPro" id="IPR000183">
    <property type="entry name" value="Orn/DAP/Arg_de-COase"/>
</dbReference>
<dbReference type="EC" id="4.1.1.20" evidence="5 6"/>
<dbReference type="CDD" id="cd06828">
    <property type="entry name" value="PLPDE_III_DapDC"/>
    <property type="match status" value="1"/>
</dbReference>
<evidence type="ECO:0000313" key="10">
    <source>
        <dbReference type="EMBL" id="MBB2162444.1"/>
    </source>
</evidence>
<dbReference type="InterPro" id="IPR029066">
    <property type="entry name" value="PLP-binding_barrel"/>
</dbReference>
<dbReference type="Gene3D" id="2.40.37.10">
    <property type="entry name" value="Lyase, Ornithine Decarboxylase, Chain A, domain 1"/>
    <property type="match status" value="1"/>
</dbReference>
<feature type="binding site" evidence="5">
    <location>
        <position position="393"/>
    </location>
    <ligand>
        <name>pyridoxal 5'-phosphate</name>
        <dbReference type="ChEBI" id="CHEBI:597326"/>
    </ligand>
</feature>
<feature type="active site" description="Proton donor" evidence="7">
    <location>
        <position position="364"/>
    </location>
</feature>
<accession>A0A7W4IGI2</accession>
<keyword evidence="4 5" id="KW-0456">Lyase</keyword>
<dbReference type="GO" id="GO:0008836">
    <property type="term" value="F:diaminopimelate decarboxylase activity"/>
    <property type="evidence" value="ECO:0007669"/>
    <property type="project" value="UniProtKB-UniRule"/>
</dbReference>
<evidence type="ECO:0000256" key="7">
    <source>
        <dbReference type="PIRSR" id="PIRSR600183-50"/>
    </source>
</evidence>
<dbReference type="Proteomes" id="UP000589085">
    <property type="component" value="Unassembled WGS sequence"/>
</dbReference>
<feature type="binding site" evidence="5">
    <location>
        <position position="393"/>
    </location>
    <ligand>
        <name>substrate</name>
    </ligand>
</feature>
<comment type="pathway">
    <text evidence="5 8">Amino-acid biosynthesis; L-lysine biosynthesis via DAP pathway; L-lysine from DL-2,6-diaminopimelate: step 1/1.</text>
</comment>
<evidence type="ECO:0000256" key="6">
    <source>
        <dbReference type="NCBIfam" id="TIGR01048"/>
    </source>
</evidence>
<feature type="binding site" evidence="5">
    <location>
        <position position="317"/>
    </location>
    <ligand>
        <name>substrate</name>
    </ligand>
</feature>
<dbReference type="SUPFAM" id="SSF50621">
    <property type="entry name" value="Alanine racemase C-terminal domain-like"/>
    <property type="match status" value="1"/>
</dbReference>
<evidence type="ECO:0000256" key="3">
    <source>
        <dbReference type="ARBA" id="ARBA00022898"/>
    </source>
</evidence>
<protein>
    <recommendedName>
        <fullName evidence="5 6">Diaminopimelate decarboxylase</fullName>
        <shortName evidence="5">DAP decarboxylase</shortName>
        <shortName evidence="5">DAPDC</shortName>
        <ecNumber evidence="5 6">4.1.1.20</ecNumber>
    </recommendedName>
</protein>
<feature type="domain" description="Orn/DAP/Arg decarboxylase 2 N-terminal" evidence="9">
    <location>
        <begin position="38"/>
        <end position="285"/>
    </location>
</feature>
<feature type="binding site" evidence="5">
    <location>
        <position position="240"/>
    </location>
    <ligand>
        <name>pyridoxal 5'-phosphate</name>
        <dbReference type="ChEBI" id="CHEBI:597326"/>
    </ligand>
</feature>
<evidence type="ECO:0000256" key="1">
    <source>
        <dbReference type="ARBA" id="ARBA00001933"/>
    </source>
</evidence>
<organism evidence="10 11">
    <name type="scientific">Gluconacetobacter sacchari</name>
    <dbReference type="NCBI Taxonomy" id="92759"/>
    <lineage>
        <taxon>Bacteria</taxon>
        <taxon>Pseudomonadati</taxon>
        <taxon>Pseudomonadota</taxon>
        <taxon>Alphaproteobacteria</taxon>
        <taxon>Acetobacterales</taxon>
        <taxon>Acetobacteraceae</taxon>
        <taxon>Gluconacetobacter</taxon>
    </lineage>
</organism>
<dbReference type="Gene3D" id="3.20.20.10">
    <property type="entry name" value="Alanine racemase"/>
    <property type="match status" value="1"/>
</dbReference>
<dbReference type="RefSeq" id="WP_182999264.1">
    <property type="nucleotide sequence ID" value="NZ_JABEQJ010000038.1"/>
</dbReference>
<dbReference type="AlphaFoldDB" id="A0A7W4IGI2"/>
<reference evidence="10 11" key="1">
    <citation type="submission" date="2020-04" db="EMBL/GenBank/DDBJ databases">
        <title>Description of novel Gluconacetobacter.</title>
        <authorList>
            <person name="Sombolestani A."/>
        </authorList>
    </citation>
    <scope>NUCLEOTIDE SEQUENCE [LARGE SCALE GENOMIC DNA]</scope>
    <source>
        <strain evidence="10 11">LMG 19747</strain>
    </source>
</reference>
<evidence type="ECO:0000259" key="9">
    <source>
        <dbReference type="Pfam" id="PF02784"/>
    </source>
</evidence>
<dbReference type="FunFam" id="3.20.20.10:FF:000003">
    <property type="entry name" value="Diaminopimelate decarboxylase"/>
    <property type="match status" value="1"/>
</dbReference>
<feature type="binding site" evidence="5">
    <location>
        <position position="321"/>
    </location>
    <ligand>
        <name>substrate</name>
    </ligand>
</feature>
<evidence type="ECO:0000313" key="11">
    <source>
        <dbReference type="Proteomes" id="UP000589085"/>
    </source>
</evidence>
<comment type="similarity">
    <text evidence="5">Belongs to the Orn/Lys/Arg decarboxylase class-II family. LysA subfamily.</text>
</comment>
<dbReference type="PRINTS" id="PR01181">
    <property type="entry name" value="DAPDCRBXLASE"/>
</dbReference>
<comment type="cofactor">
    <cofactor evidence="1 5 7 8">
        <name>pyridoxal 5'-phosphate</name>
        <dbReference type="ChEBI" id="CHEBI:597326"/>
    </cofactor>
</comment>
<feature type="binding site" evidence="5">
    <location>
        <position position="365"/>
    </location>
    <ligand>
        <name>substrate</name>
    </ligand>
</feature>
<gene>
    <name evidence="5 10" type="primary">lysA</name>
    <name evidence="10" type="ORF">HLH48_20195</name>
</gene>
<sequence>MEAFNYHQGELYCEECRVDDILKEVGSPVFIYSKKSYVERLAAIREAFDVVDPLICFSVKSCPNLHLLRVLHEQGAGMDVVSGGELYRALSAGSPASNIVFAGVGKSRLELEMAIEAKPFLINVESEQELERLYEICLAREESISVGIRVNLDVADPNTPEKTATGGRTSKFGVPLFGVVELFKKYRDRKFINLTALHVHLGSPITSALPYLQAIGKLDSLVGEIRSQGCSIQVLDIGGGFPTEPDSSANRKNLAVLAKEICSRIKPLTESGIRIVIEPGRSVSADSGILVSRVEYIKQGWDKKIIVLDAGMNVLIRPTLYGSKHFIWPSIFQDFSGPWTEVAKLNGDTNSEQPDPVDIVGPICESGDFLALNYRCELPPEGGYMAVFSSGAYGMSMASQYNSRPRPAEVLVDGGTFKVIRRREAYEDLVKHEIDDTDIP</sequence>
<evidence type="ECO:0000256" key="8">
    <source>
        <dbReference type="RuleBase" id="RU003738"/>
    </source>
</evidence>
<comment type="subunit">
    <text evidence="5">Homodimer.</text>
</comment>
<dbReference type="HAMAP" id="MF_02120">
    <property type="entry name" value="LysA"/>
    <property type="match status" value="1"/>
</dbReference>
<dbReference type="PANTHER" id="PTHR43727:SF2">
    <property type="entry name" value="GROUP IV DECARBOXYLASE"/>
    <property type="match status" value="1"/>
</dbReference>
<dbReference type="PRINTS" id="PR01179">
    <property type="entry name" value="ODADCRBXLASE"/>
</dbReference>
<feature type="modified residue" description="N6-(pyridoxal phosphate)lysine" evidence="5 7">
    <location>
        <position position="60"/>
    </location>
</feature>
<evidence type="ECO:0000256" key="5">
    <source>
        <dbReference type="HAMAP-Rule" id="MF_02120"/>
    </source>
</evidence>
<name>A0A7W4IGI2_9PROT</name>
<comment type="caution">
    <text evidence="10">The sequence shown here is derived from an EMBL/GenBank/DDBJ whole genome shotgun (WGS) entry which is preliminary data.</text>
</comment>
<keyword evidence="5" id="KW-0028">Amino-acid biosynthesis</keyword>
<feature type="binding site" evidence="5">
    <location>
        <begin position="278"/>
        <end position="281"/>
    </location>
    <ligand>
        <name>pyridoxal 5'-phosphate</name>
        <dbReference type="ChEBI" id="CHEBI:597326"/>
    </ligand>
</feature>
<dbReference type="InterPro" id="IPR022644">
    <property type="entry name" value="De-COase2_N"/>
</dbReference>
<keyword evidence="3 5" id="KW-0663">Pyridoxal phosphate</keyword>
<comment type="catalytic activity">
    <reaction evidence="5 8">
        <text>meso-2,6-diaminopimelate + H(+) = L-lysine + CO2</text>
        <dbReference type="Rhea" id="RHEA:15101"/>
        <dbReference type="ChEBI" id="CHEBI:15378"/>
        <dbReference type="ChEBI" id="CHEBI:16526"/>
        <dbReference type="ChEBI" id="CHEBI:32551"/>
        <dbReference type="ChEBI" id="CHEBI:57791"/>
        <dbReference type="EC" id="4.1.1.20"/>
    </reaction>
</comment>
<proteinExistence type="inferred from homology"/>
<dbReference type="EMBL" id="JABEQJ010000038">
    <property type="protein sequence ID" value="MBB2162444.1"/>
    <property type="molecule type" value="Genomic_DNA"/>
</dbReference>
<dbReference type="GO" id="GO:0030170">
    <property type="term" value="F:pyridoxal phosphate binding"/>
    <property type="evidence" value="ECO:0007669"/>
    <property type="project" value="UniProtKB-UniRule"/>
</dbReference>
<comment type="function">
    <text evidence="5">Specifically catalyzes the decarboxylation of meso-diaminopimelate (meso-DAP) to L-lysine.</text>
</comment>
<dbReference type="SUPFAM" id="SSF51419">
    <property type="entry name" value="PLP-binding barrel"/>
    <property type="match status" value="1"/>
</dbReference>
<dbReference type="UniPathway" id="UPA00034">
    <property type="reaction ID" value="UER00027"/>
</dbReference>
<keyword evidence="5 8" id="KW-0457">Lysine biosynthesis</keyword>
<dbReference type="PANTHER" id="PTHR43727">
    <property type="entry name" value="DIAMINOPIMELATE DECARBOXYLASE"/>
    <property type="match status" value="1"/>
</dbReference>
<feature type="binding site" evidence="5">
    <location>
        <position position="281"/>
    </location>
    <ligand>
        <name>substrate</name>
    </ligand>
</feature>
<dbReference type="Pfam" id="PF02784">
    <property type="entry name" value="Orn_Arg_deC_N"/>
    <property type="match status" value="1"/>
</dbReference>
<dbReference type="NCBIfam" id="TIGR01048">
    <property type="entry name" value="lysA"/>
    <property type="match status" value="1"/>
</dbReference>
<dbReference type="GO" id="GO:0009089">
    <property type="term" value="P:lysine biosynthetic process via diaminopimelate"/>
    <property type="evidence" value="ECO:0007669"/>
    <property type="project" value="UniProtKB-UniRule"/>
</dbReference>
<evidence type="ECO:0000256" key="4">
    <source>
        <dbReference type="ARBA" id="ARBA00023239"/>
    </source>
</evidence>
<evidence type="ECO:0000256" key="2">
    <source>
        <dbReference type="ARBA" id="ARBA00022793"/>
    </source>
</evidence>
<keyword evidence="2 5" id="KW-0210">Decarboxylase</keyword>